<accession>A0A915JY11</accession>
<proteinExistence type="predicted"/>
<dbReference type="Proteomes" id="UP000887565">
    <property type="component" value="Unplaced"/>
</dbReference>
<protein>
    <submittedName>
        <fullName evidence="2">Uncharacterized protein</fullName>
    </submittedName>
</protein>
<keyword evidence="1" id="KW-1185">Reference proteome</keyword>
<evidence type="ECO:0000313" key="1">
    <source>
        <dbReference type="Proteomes" id="UP000887565"/>
    </source>
</evidence>
<reference evidence="2" key="1">
    <citation type="submission" date="2022-11" db="UniProtKB">
        <authorList>
            <consortium name="WormBaseParasite"/>
        </authorList>
    </citation>
    <scope>IDENTIFICATION</scope>
</reference>
<name>A0A915JY11_ROMCU</name>
<dbReference type="WBParaSite" id="nRc.2.0.1.t30899-RA">
    <property type="protein sequence ID" value="nRc.2.0.1.t30899-RA"/>
    <property type="gene ID" value="nRc.2.0.1.g30899"/>
</dbReference>
<dbReference type="AlphaFoldDB" id="A0A915JY11"/>
<evidence type="ECO:0000313" key="2">
    <source>
        <dbReference type="WBParaSite" id="nRc.2.0.1.t30899-RA"/>
    </source>
</evidence>
<sequence length="99" mass="11350">MFKSDIIVAVKTVLVIYRNKVQLFPPLEVFVGGGCIPKISNRRLSPIVADCRQQKSYDFLFLNRALEKNKALFISDIVYCRRIIGFNRRQLATVGDSKE</sequence>
<organism evidence="1 2">
    <name type="scientific">Romanomermis culicivorax</name>
    <name type="common">Nematode worm</name>
    <dbReference type="NCBI Taxonomy" id="13658"/>
    <lineage>
        <taxon>Eukaryota</taxon>
        <taxon>Metazoa</taxon>
        <taxon>Ecdysozoa</taxon>
        <taxon>Nematoda</taxon>
        <taxon>Enoplea</taxon>
        <taxon>Dorylaimia</taxon>
        <taxon>Mermithida</taxon>
        <taxon>Mermithoidea</taxon>
        <taxon>Mermithidae</taxon>
        <taxon>Romanomermis</taxon>
    </lineage>
</organism>